<dbReference type="InterPro" id="IPR020942">
    <property type="entry name" value="Cyt_c_III_dom"/>
</dbReference>
<dbReference type="GO" id="GO:0009055">
    <property type="term" value="F:electron transfer activity"/>
    <property type="evidence" value="ECO:0007669"/>
    <property type="project" value="InterPro"/>
</dbReference>
<keyword evidence="8" id="KW-1185">Reference proteome</keyword>
<keyword evidence="3" id="KW-0479">Metal-binding</keyword>
<feature type="domain" description="Class III cytochrome C" evidence="6">
    <location>
        <begin position="119"/>
        <end position="183"/>
    </location>
</feature>
<dbReference type="SUPFAM" id="SSF48695">
    <property type="entry name" value="Multiheme cytochromes"/>
    <property type="match status" value="1"/>
</dbReference>
<dbReference type="AlphaFoldDB" id="A0A1T4XC20"/>
<dbReference type="CDD" id="cd08168">
    <property type="entry name" value="Cytochrom_C3"/>
    <property type="match status" value="3"/>
</dbReference>
<protein>
    <submittedName>
        <fullName evidence="7">Class III cytochrome C family protein</fullName>
    </submittedName>
</protein>
<dbReference type="Gene3D" id="3.90.10.10">
    <property type="entry name" value="Cytochrome C3"/>
    <property type="match status" value="3"/>
</dbReference>
<dbReference type="STRING" id="1121449.SAMN02745704_01989"/>
<keyword evidence="2" id="KW-0349">Heme</keyword>
<dbReference type="InterPro" id="IPR036280">
    <property type="entry name" value="Multihaem_cyt_sf"/>
</dbReference>
<dbReference type="OrthoDB" id="9807368at2"/>
<evidence type="ECO:0000313" key="8">
    <source>
        <dbReference type="Proteomes" id="UP000190027"/>
    </source>
</evidence>
<dbReference type="GO" id="GO:0020037">
    <property type="term" value="F:heme binding"/>
    <property type="evidence" value="ECO:0007669"/>
    <property type="project" value="InterPro"/>
</dbReference>
<keyword evidence="1" id="KW-0813">Transport</keyword>
<feature type="domain" description="Class III cytochrome C" evidence="6">
    <location>
        <begin position="189"/>
        <end position="255"/>
    </location>
</feature>
<reference evidence="7 8" key="1">
    <citation type="submission" date="2017-02" db="EMBL/GenBank/DDBJ databases">
        <authorList>
            <person name="Peterson S.W."/>
        </authorList>
    </citation>
    <scope>NUCLEOTIDE SEQUENCE [LARGE SCALE GENOMIC DNA]</scope>
    <source>
        <strain evidence="7 8">DSM 16080</strain>
    </source>
</reference>
<keyword evidence="4" id="KW-0249">Electron transport</keyword>
<keyword evidence="5" id="KW-0408">Iron</keyword>
<gene>
    <name evidence="7" type="ORF">SAMN02745704_01989</name>
</gene>
<dbReference type="GO" id="GO:0046872">
    <property type="term" value="F:metal ion binding"/>
    <property type="evidence" value="ECO:0007669"/>
    <property type="project" value="UniProtKB-KW"/>
</dbReference>
<sequence>MQKRHIPITVVVCLLLAVALAGYLLPATAQKLPVRILFHNNGGRVIFSHLRHHRNYEIACVQCHHETKTEHDRQQAAKAEPVPCGSCHPASFDQDYIAEHVNSFPDKSYCVKCHHAEFGELAFDHEAHKEYAFDDCQACHHGPDIEDEPGHCNQCHDLAGDEYMPSLRDAAHKRCATCHDDMFDKGIKGCSPCHRMKDMTNYSGSYTPCQQCHRTPNPDRELVLTRTNAFHDQCMNCHRDLQKGPYGENDCDKCHIR</sequence>
<evidence type="ECO:0000256" key="1">
    <source>
        <dbReference type="ARBA" id="ARBA00022448"/>
    </source>
</evidence>
<dbReference type="Pfam" id="PF02085">
    <property type="entry name" value="Cytochrom_CIII"/>
    <property type="match status" value="3"/>
</dbReference>
<name>A0A1T4XC20_9BACT</name>
<accession>A0A1T4XC20</accession>
<evidence type="ECO:0000259" key="6">
    <source>
        <dbReference type="Pfam" id="PF02085"/>
    </source>
</evidence>
<proteinExistence type="predicted"/>
<evidence type="ECO:0000256" key="2">
    <source>
        <dbReference type="ARBA" id="ARBA00022617"/>
    </source>
</evidence>
<dbReference type="EMBL" id="FUYC01000009">
    <property type="protein sequence ID" value="SKA86715.1"/>
    <property type="molecule type" value="Genomic_DNA"/>
</dbReference>
<dbReference type="RefSeq" id="WP_078717545.1">
    <property type="nucleotide sequence ID" value="NZ_FUYC01000009.1"/>
</dbReference>
<evidence type="ECO:0000313" key="7">
    <source>
        <dbReference type="EMBL" id="SKA86715.1"/>
    </source>
</evidence>
<evidence type="ECO:0000256" key="4">
    <source>
        <dbReference type="ARBA" id="ARBA00022982"/>
    </source>
</evidence>
<feature type="domain" description="Class III cytochrome C" evidence="6">
    <location>
        <begin position="39"/>
        <end position="117"/>
    </location>
</feature>
<evidence type="ECO:0000256" key="3">
    <source>
        <dbReference type="ARBA" id="ARBA00022723"/>
    </source>
</evidence>
<organism evidence="7 8">
    <name type="scientific">Paucidesulfovibrio gracilis DSM 16080</name>
    <dbReference type="NCBI Taxonomy" id="1121449"/>
    <lineage>
        <taxon>Bacteria</taxon>
        <taxon>Pseudomonadati</taxon>
        <taxon>Thermodesulfobacteriota</taxon>
        <taxon>Desulfovibrionia</taxon>
        <taxon>Desulfovibrionales</taxon>
        <taxon>Desulfovibrionaceae</taxon>
        <taxon>Paucidesulfovibrio</taxon>
    </lineage>
</organism>
<evidence type="ECO:0000256" key="5">
    <source>
        <dbReference type="ARBA" id="ARBA00023004"/>
    </source>
</evidence>
<dbReference type="Proteomes" id="UP000190027">
    <property type="component" value="Unassembled WGS sequence"/>
</dbReference>